<evidence type="ECO:0000313" key="3">
    <source>
        <dbReference type="Proteomes" id="UP000326924"/>
    </source>
</evidence>
<feature type="compositionally biased region" description="Basic residues" evidence="1">
    <location>
        <begin position="1"/>
        <end position="13"/>
    </location>
</feature>
<protein>
    <submittedName>
        <fullName evidence="2">Uncharacterized protein</fullName>
    </submittedName>
</protein>
<sequence>MPRPSKRTLHIRKAGLNSAESGKRRRLKASAEGEAQTPVLQDTGVTDSEGDLESDVSNKEVELSDPEDDVLELKQPARGWAQAERRLPGYLIAKYGHYVLSLVSI</sequence>
<organism evidence="2 3">
    <name type="scientific">Sphaerosporella brunnea</name>
    <dbReference type="NCBI Taxonomy" id="1250544"/>
    <lineage>
        <taxon>Eukaryota</taxon>
        <taxon>Fungi</taxon>
        <taxon>Dikarya</taxon>
        <taxon>Ascomycota</taxon>
        <taxon>Pezizomycotina</taxon>
        <taxon>Pezizomycetes</taxon>
        <taxon>Pezizales</taxon>
        <taxon>Pyronemataceae</taxon>
        <taxon>Sphaerosporella</taxon>
    </lineage>
</organism>
<dbReference type="InParanoid" id="A0A5J5FBE2"/>
<evidence type="ECO:0000256" key="1">
    <source>
        <dbReference type="SAM" id="MobiDB-lite"/>
    </source>
</evidence>
<dbReference type="AlphaFoldDB" id="A0A5J5FBE2"/>
<keyword evidence="3" id="KW-1185">Reference proteome</keyword>
<reference evidence="2 3" key="1">
    <citation type="submission" date="2019-09" db="EMBL/GenBank/DDBJ databases">
        <title>Draft genome of the ectomycorrhizal ascomycete Sphaerosporella brunnea.</title>
        <authorList>
            <consortium name="DOE Joint Genome Institute"/>
            <person name="Benucci G.M."/>
            <person name="Marozzi G."/>
            <person name="Antonielli L."/>
            <person name="Sanchez S."/>
            <person name="Marco P."/>
            <person name="Wang X."/>
            <person name="Falini L.B."/>
            <person name="Barry K."/>
            <person name="Haridas S."/>
            <person name="Lipzen A."/>
            <person name="Labutti K."/>
            <person name="Grigoriev I.V."/>
            <person name="Murat C."/>
            <person name="Martin F."/>
            <person name="Albertini E."/>
            <person name="Donnini D."/>
            <person name="Bonito G."/>
        </authorList>
    </citation>
    <scope>NUCLEOTIDE SEQUENCE [LARGE SCALE GENOMIC DNA]</scope>
    <source>
        <strain evidence="2 3">Sb_GMNB300</strain>
    </source>
</reference>
<comment type="caution">
    <text evidence="2">The sequence shown here is derived from an EMBL/GenBank/DDBJ whole genome shotgun (WGS) entry which is preliminary data.</text>
</comment>
<feature type="region of interest" description="Disordered" evidence="1">
    <location>
        <begin position="1"/>
        <end position="70"/>
    </location>
</feature>
<proteinExistence type="predicted"/>
<evidence type="ECO:0000313" key="2">
    <source>
        <dbReference type="EMBL" id="KAA8914892.1"/>
    </source>
</evidence>
<gene>
    <name evidence="2" type="ORF">FN846DRAFT_885696</name>
</gene>
<dbReference type="EMBL" id="VXIS01000002">
    <property type="protein sequence ID" value="KAA8914892.1"/>
    <property type="molecule type" value="Genomic_DNA"/>
</dbReference>
<name>A0A5J5FBE2_9PEZI</name>
<accession>A0A5J5FBE2</accession>
<dbReference type="Proteomes" id="UP000326924">
    <property type="component" value="Unassembled WGS sequence"/>
</dbReference>